<keyword evidence="11" id="KW-1185">Reference proteome</keyword>
<sequence length="584" mass="65991">MNQLEQDALATFIQQLSAATFLQSKAEIKQIQQPLPPPTTFSLLTSPAVSAEYRLDGITFSHLFDNTLQSAILTTYVGETKWILNEAPRLSEIPVSFLYGKNGWYDESTQKDNLPPQFKTFFIDTKIPFGLHHSKIMLLTYPTGLRFVVTTANLIESDWNGRTQALWMQDFPLLPPNSHPPPTLSLFQTTLRRYLATVGITQSKINLDLYDFSGACAELLCSVPGSFTLFENDPRLGEDWGHFQLRKLLLHHHDSIPQIERASLEEFVFQFSSFGTLTEVWLDEFCTSLGFVPQTKSRLGEGSRARKLSLIWPTVNSVRRSFFGYDSGGSLCLSKKAVRDFWKEHLCDWDAEVSGRQHLMPHCKFYLPHRLCGDEEDVEWIVMTSANLSKSAWGFKTKEGKHHISNYECGVLLHPHRIEETLADLRRKGHTSFFNCTGPPHPFPETDRCVFRSRYAPASPQIPPTQPTQGVSSPGSTTPQISNPSSSVIGAHSSQILLPIPFSLPPLPYPNPSPTSHPDTSELWVWDTNHRTADIYGNCWIPDDSERSAPPPDPKTSGARKTWKNKETNWKGKRGNSTRFQKNT</sequence>
<evidence type="ECO:0000256" key="9">
    <source>
        <dbReference type="SAM" id="MobiDB-lite"/>
    </source>
</evidence>
<evidence type="ECO:0000256" key="7">
    <source>
        <dbReference type="ARBA" id="ARBA00023204"/>
    </source>
</evidence>
<dbReference type="GO" id="GO:0016787">
    <property type="term" value="F:hydrolase activity"/>
    <property type="evidence" value="ECO:0007669"/>
    <property type="project" value="UniProtKB-KW"/>
</dbReference>
<evidence type="ECO:0000256" key="5">
    <source>
        <dbReference type="ARBA" id="ARBA00022801"/>
    </source>
</evidence>
<evidence type="ECO:0000256" key="1">
    <source>
        <dbReference type="ARBA" id="ARBA00004123"/>
    </source>
</evidence>
<dbReference type="CDD" id="cd09122">
    <property type="entry name" value="PLDc_Tdp1_1"/>
    <property type="match status" value="1"/>
</dbReference>
<feature type="compositionally biased region" description="Polar residues" evidence="9">
    <location>
        <begin position="467"/>
        <end position="488"/>
    </location>
</feature>
<keyword evidence="4" id="KW-0227">DNA damage</keyword>
<evidence type="ECO:0000256" key="3">
    <source>
        <dbReference type="ARBA" id="ARBA00022722"/>
    </source>
</evidence>
<gene>
    <name evidence="10" type="ORF">BLNAU_12976</name>
</gene>
<evidence type="ECO:0000313" key="10">
    <source>
        <dbReference type="EMBL" id="KAK2952125.1"/>
    </source>
</evidence>
<comment type="subcellular location">
    <subcellularLocation>
        <location evidence="1">Nucleus</location>
    </subcellularLocation>
</comment>
<evidence type="ECO:0000256" key="2">
    <source>
        <dbReference type="ARBA" id="ARBA00010205"/>
    </source>
</evidence>
<accession>A0ABQ9XLP4</accession>
<evidence type="ECO:0000256" key="6">
    <source>
        <dbReference type="ARBA" id="ARBA00022839"/>
    </source>
</evidence>
<dbReference type="Gene3D" id="3.30.870.10">
    <property type="entry name" value="Endonuclease Chain A"/>
    <property type="match status" value="2"/>
</dbReference>
<dbReference type="InterPro" id="IPR010347">
    <property type="entry name" value="Tdp1"/>
</dbReference>
<feature type="region of interest" description="Disordered" evidence="9">
    <location>
        <begin position="542"/>
        <end position="584"/>
    </location>
</feature>
<keyword evidence="3" id="KW-0540">Nuclease</keyword>
<organism evidence="10 11">
    <name type="scientific">Blattamonas nauphoetae</name>
    <dbReference type="NCBI Taxonomy" id="2049346"/>
    <lineage>
        <taxon>Eukaryota</taxon>
        <taxon>Metamonada</taxon>
        <taxon>Preaxostyla</taxon>
        <taxon>Oxymonadida</taxon>
        <taxon>Blattamonas</taxon>
    </lineage>
</organism>
<dbReference type="PANTHER" id="PTHR12415:SF0">
    <property type="entry name" value="TYROSYL-DNA PHOSPHODIESTERASE 1"/>
    <property type="match status" value="1"/>
</dbReference>
<comment type="caution">
    <text evidence="10">The sequence shown here is derived from an EMBL/GenBank/DDBJ whole genome shotgun (WGS) entry which is preliminary data.</text>
</comment>
<evidence type="ECO:0000313" key="11">
    <source>
        <dbReference type="Proteomes" id="UP001281761"/>
    </source>
</evidence>
<evidence type="ECO:0000256" key="8">
    <source>
        <dbReference type="ARBA" id="ARBA00023242"/>
    </source>
</evidence>
<feature type="region of interest" description="Disordered" evidence="9">
    <location>
        <begin position="457"/>
        <end position="488"/>
    </location>
</feature>
<dbReference type="PANTHER" id="PTHR12415">
    <property type="entry name" value="TYROSYL-DNA PHOSPHODIESTERASE 1"/>
    <property type="match status" value="1"/>
</dbReference>
<evidence type="ECO:0000256" key="4">
    <source>
        <dbReference type="ARBA" id="ARBA00022763"/>
    </source>
</evidence>
<keyword evidence="5 10" id="KW-0378">Hydrolase</keyword>
<dbReference type="Pfam" id="PF06087">
    <property type="entry name" value="Tyr-DNA_phospho"/>
    <property type="match status" value="1"/>
</dbReference>
<dbReference type="EC" id="3.1.4.-" evidence="10"/>
<dbReference type="Proteomes" id="UP001281761">
    <property type="component" value="Unassembled WGS sequence"/>
</dbReference>
<keyword evidence="8" id="KW-0539">Nucleus</keyword>
<name>A0ABQ9XLP4_9EUKA</name>
<proteinExistence type="inferred from homology"/>
<keyword evidence="6" id="KW-0269">Exonuclease</keyword>
<reference evidence="10 11" key="1">
    <citation type="journal article" date="2022" name="bioRxiv">
        <title>Genomics of Preaxostyla Flagellates Illuminates Evolutionary Transitions and the Path Towards Mitochondrial Loss.</title>
        <authorList>
            <person name="Novak L.V.F."/>
            <person name="Treitli S.C."/>
            <person name="Pyrih J."/>
            <person name="Halakuc P."/>
            <person name="Pipaliya S.V."/>
            <person name="Vacek V."/>
            <person name="Brzon O."/>
            <person name="Soukal P."/>
            <person name="Eme L."/>
            <person name="Dacks J.B."/>
            <person name="Karnkowska A."/>
            <person name="Elias M."/>
            <person name="Hampl V."/>
        </authorList>
    </citation>
    <scope>NUCLEOTIDE SEQUENCE [LARGE SCALE GENOMIC DNA]</scope>
    <source>
        <strain evidence="10">NAU3</strain>
        <tissue evidence="10">Gut</tissue>
    </source>
</reference>
<protein>
    <submittedName>
        <fullName evidence="10">Tyrosyl-DNA phosphodiesterase 1</fullName>
        <ecNumber evidence="10">3.1.4.-</ecNumber>
    </submittedName>
</protein>
<dbReference type="EMBL" id="JARBJD010000108">
    <property type="protein sequence ID" value="KAK2952125.1"/>
    <property type="molecule type" value="Genomic_DNA"/>
</dbReference>
<keyword evidence="7" id="KW-0234">DNA repair</keyword>
<comment type="similarity">
    <text evidence="2">Belongs to the tyrosyl-DNA phosphodiesterase family.</text>
</comment>
<dbReference type="SUPFAM" id="SSF56024">
    <property type="entry name" value="Phospholipase D/nuclease"/>
    <property type="match status" value="2"/>
</dbReference>